<name>A0A412QU77_PHOVU</name>
<evidence type="ECO:0000313" key="1">
    <source>
        <dbReference type="EMBL" id="RGT94424.1"/>
    </source>
</evidence>
<dbReference type="Proteomes" id="UP000283833">
    <property type="component" value="Unassembled WGS sequence"/>
</dbReference>
<gene>
    <name evidence="1" type="ORF">DWX04_09135</name>
</gene>
<dbReference type="RefSeq" id="WP_117852803.1">
    <property type="nucleotide sequence ID" value="NZ_JAKKWV010000012.1"/>
</dbReference>
<organism evidence="1 2">
    <name type="scientific">Phocaeicola vulgatus</name>
    <name type="common">Bacteroides vulgatus</name>
    <dbReference type="NCBI Taxonomy" id="821"/>
    <lineage>
        <taxon>Bacteria</taxon>
        <taxon>Pseudomonadati</taxon>
        <taxon>Bacteroidota</taxon>
        <taxon>Bacteroidia</taxon>
        <taxon>Bacteroidales</taxon>
        <taxon>Bacteroidaceae</taxon>
        <taxon>Phocaeicola</taxon>
    </lineage>
</organism>
<dbReference type="AlphaFoldDB" id="A0A412QU77"/>
<proteinExistence type="predicted"/>
<evidence type="ECO:0000313" key="2">
    <source>
        <dbReference type="Proteomes" id="UP000283833"/>
    </source>
</evidence>
<reference evidence="1 2" key="1">
    <citation type="submission" date="2018-08" db="EMBL/GenBank/DDBJ databases">
        <title>A genome reference for cultivated species of the human gut microbiota.</title>
        <authorList>
            <person name="Zou Y."/>
            <person name="Xue W."/>
            <person name="Luo G."/>
        </authorList>
    </citation>
    <scope>NUCLEOTIDE SEQUENCE [LARGE SCALE GENOMIC DNA]</scope>
    <source>
        <strain evidence="1 2">AF18-14</strain>
    </source>
</reference>
<comment type="caution">
    <text evidence="1">The sequence shown here is derived from an EMBL/GenBank/DDBJ whole genome shotgun (WGS) entry which is preliminary data.</text>
</comment>
<sequence>MKHVKFLPWVGNHYHTGWNGKRLMVLGESHYCASPEEAVPQITNRIIADLMDADSEHEGYKNTYNKFANALSGKRLSWDEKKTFWHSVLFYNYVQVPLSGTRISPTAQDFAQSEAAFFEVLKTYRPDCIIAWGKRLYNNLPRRGYQLPDLILPNGDSMETWAYETSDEQIVEVLPVTHPSAAFIPSYWHEVIQTFLNRIP</sequence>
<protein>
    <recommendedName>
        <fullName evidence="3">Uracil-DNA glycosylase-like domain-containing protein</fullName>
    </recommendedName>
</protein>
<accession>A0A412QU77</accession>
<evidence type="ECO:0008006" key="3">
    <source>
        <dbReference type="Google" id="ProtNLM"/>
    </source>
</evidence>
<dbReference type="EMBL" id="QRXI01000009">
    <property type="protein sequence ID" value="RGT94424.1"/>
    <property type="molecule type" value="Genomic_DNA"/>
</dbReference>